<dbReference type="EMBL" id="BOMI01000033">
    <property type="protein sequence ID" value="GID73399.1"/>
    <property type="molecule type" value="Genomic_DNA"/>
</dbReference>
<name>A0ABQ3Y072_9ACTN</name>
<reference evidence="1 2" key="1">
    <citation type="submission" date="2021-01" db="EMBL/GenBank/DDBJ databases">
        <title>Whole genome shotgun sequence of Actinoplanes deccanensis NBRC 13994.</title>
        <authorList>
            <person name="Komaki H."/>
            <person name="Tamura T."/>
        </authorList>
    </citation>
    <scope>NUCLEOTIDE SEQUENCE [LARGE SCALE GENOMIC DNA]</scope>
    <source>
        <strain evidence="1 2">NBRC 13994</strain>
    </source>
</reference>
<gene>
    <name evidence="1" type="ORF">Ade02nite_20400</name>
</gene>
<accession>A0ABQ3Y072</accession>
<evidence type="ECO:0000313" key="1">
    <source>
        <dbReference type="EMBL" id="GID73399.1"/>
    </source>
</evidence>
<dbReference type="RefSeq" id="WP_203761321.1">
    <property type="nucleotide sequence ID" value="NZ_BAAABO010000029.1"/>
</dbReference>
<dbReference type="Proteomes" id="UP000609879">
    <property type="component" value="Unassembled WGS sequence"/>
</dbReference>
<evidence type="ECO:0000313" key="2">
    <source>
        <dbReference type="Proteomes" id="UP000609879"/>
    </source>
</evidence>
<protein>
    <submittedName>
        <fullName evidence="1">Uncharacterized protein</fullName>
    </submittedName>
</protein>
<organism evidence="1 2">
    <name type="scientific">Paractinoplanes deccanensis</name>
    <dbReference type="NCBI Taxonomy" id="113561"/>
    <lineage>
        <taxon>Bacteria</taxon>
        <taxon>Bacillati</taxon>
        <taxon>Actinomycetota</taxon>
        <taxon>Actinomycetes</taxon>
        <taxon>Micromonosporales</taxon>
        <taxon>Micromonosporaceae</taxon>
        <taxon>Paractinoplanes</taxon>
    </lineage>
</organism>
<keyword evidence="2" id="KW-1185">Reference proteome</keyword>
<sequence>MSDRIARAIVSSIAARYPDESDQQLFDRIVRASRSAGNPEAEIPLTVEAVSRLRGEAAS</sequence>
<comment type="caution">
    <text evidence="1">The sequence shown here is derived from an EMBL/GenBank/DDBJ whole genome shotgun (WGS) entry which is preliminary data.</text>
</comment>
<proteinExistence type="predicted"/>